<organism evidence="2 3">
    <name type="scientific">Salinisphaera aquimarina</name>
    <dbReference type="NCBI Taxonomy" id="2094031"/>
    <lineage>
        <taxon>Bacteria</taxon>
        <taxon>Pseudomonadati</taxon>
        <taxon>Pseudomonadota</taxon>
        <taxon>Gammaproteobacteria</taxon>
        <taxon>Salinisphaerales</taxon>
        <taxon>Salinisphaeraceae</taxon>
        <taxon>Salinisphaera</taxon>
    </lineage>
</organism>
<dbReference type="PANTHER" id="PTHR43135:SF3">
    <property type="entry name" value="ALPHA-D-RIBOSE 1-METHYLPHOSPHONATE 5-TRIPHOSPHATE DIPHOSPHATASE"/>
    <property type="match status" value="1"/>
</dbReference>
<dbReference type="EMBL" id="JBHRSS010000003">
    <property type="protein sequence ID" value="MFC3103745.1"/>
    <property type="molecule type" value="Genomic_DNA"/>
</dbReference>
<dbReference type="SUPFAM" id="SSF51556">
    <property type="entry name" value="Metallo-dependent hydrolases"/>
    <property type="match status" value="1"/>
</dbReference>
<keyword evidence="3" id="KW-1185">Reference proteome</keyword>
<dbReference type="CDD" id="cd01299">
    <property type="entry name" value="Met_dep_hydrolase_A"/>
    <property type="match status" value="1"/>
</dbReference>
<sequence length="411" mass="44116">MLIIDNCHIFDGLNDGLRADSQVVVEDGRIKDIGAAGDKTAGAEVIDARGRTLMPGLIDAHVHAYAATANLALVDTMAPSYLSQFARASLESMLQRGFTSVRDAAGADYGLGLATEQGYIRGPRLFYSGKALSQTGGHGDSRGLESGGCVCGCGSSRVVLSHVVDGVTEIRKAAREELRRGATQIKIMASGGVSSPSDPIWNLQFSEEEIRAAVWEAHAWGRYVLAHAYTPEAIRRCLEYGVRSIEHANLIDADTAAFAAAQQAFVVPTLVTYEALETYGRAQGFPAVSLDKLKVVRDAGVTSLEHLKSAGVRMGFGTDLLGEMQVHQLREFSIRAEVLSPFEILQSATSINAEILQQTGELGVIQPRARADMLLVDGNPLEDLSILERPAECLKLVMKGGEIYKNESAGR</sequence>
<comment type="caution">
    <text evidence="2">The sequence shown here is derived from an EMBL/GenBank/DDBJ whole genome shotgun (WGS) entry which is preliminary data.</text>
</comment>
<gene>
    <name evidence="2" type="ORF">ACFOSU_07560</name>
</gene>
<dbReference type="SUPFAM" id="SSF51338">
    <property type="entry name" value="Composite domain of metallo-dependent hydrolases"/>
    <property type="match status" value="1"/>
</dbReference>
<protein>
    <submittedName>
        <fullName evidence="2">Amidohydrolase family protein</fullName>
    </submittedName>
</protein>
<dbReference type="InterPro" id="IPR032466">
    <property type="entry name" value="Metal_Hydrolase"/>
</dbReference>
<evidence type="ECO:0000313" key="2">
    <source>
        <dbReference type="EMBL" id="MFC3103745.1"/>
    </source>
</evidence>
<dbReference type="RefSeq" id="WP_380688065.1">
    <property type="nucleotide sequence ID" value="NZ_JBHRSS010000003.1"/>
</dbReference>
<dbReference type="Pfam" id="PF01979">
    <property type="entry name" value="Amidohydro_1"/>
    <property type="match status" value="1"/>
</dbReference>
<reference evidence="3" key="1">
    <citation type="journal article" date="2019" name="Int. J. Syst. Evol. Microbiol.">
        <title>The Global Catalogue of Microorganisms (GCM) 10K type strain sequencing project: providing services to taxonomists for standard genome sequencing and annotation.</title>
        <authorList>
            <consortium name="The Broad Institute Genomics Platform"/>
            <consortium name="The Broad Institute Genome Sequencing Center for Infectious Disease"/>
            <person name="Wu L."/>
            <person name="Ma J."/>
        </authorList>
    </citation>
    <scope>NUCLEOTIDE SEQUENCE [LARGE SCALE GENOMIC DNA]</scope>
    <source>
        <strain evidence="3">KCTC 52640</strain>
    </source>
</reference>
<dbReference type="InterPro" id="IPR051781">
    <property type="entry name" value="Metallo-dep_Hydrolase"/>
</dbReference>
<dbReference type="InterPro" id="IPR057744">
    <property type="entry name" value="OTAase-like"/>
</dbReference>
<dbReference type="PANTHER" id="PTHR43135">
    <property type="entry name" value="ALPHA-D-RIBOSE 1-METHYLPHOSPHONATE 5-TRIPHOSPHATE DIPHOSPHATASE"/>
    <property type="match status" value="1"/>
</dbReference>
<dbReference type="Proteomes" id="UP001595462">
    <property type="component" value="Unassembled WGS sequence"/>
</dbReference>
<evidence type="ECO:0000313" key="3">
    <source>
        <dbReference type="Proteomes" id="UP001595462"/>
    </source>
</evidence>
<accession>A0ABV7EM09</accession>
<dbReference type="InterPro" id="IPR006680">
    <property type="entry name" value="Amidohydro-rel"/>
</dbReference>
<dbReference type="Gene3D" id="2.30.40.10">
    <property type="entry name" value="Urease, subunit C, domain 1"/>
    <property type="match status" value="1"/>
</dbReference>
<evidence type="ECO:0000259" key="1">
    <source>
        <dbReference type="Pfam" id="PF01979"/>
    </source>
</evidence>
<proteinExistence type="predicted"/>
<feature type="domain" description="Amidohydrolase-related" evidence="1">
    <location>
        <begin position="52"/>
        <end position="400"/>
    </location>
</feature>
<dbReference type="InterPro" id="IPR011059">
    <property type="entry name" value="Metal-dep_hydrolase_composite"/>
</dbReference>
<dbReference type="Gene3D" id="3.20.20.140">
    <property type="entry name" value="Metal-dependent hydrolases"/>
    <property type="match status" value="1"/>
</dbReference>
<name>A0ABV7EM09_9GAMM</name>